<sequence>KNPLPGPIPWPIIGMWESDMAMANKFQKKYGDIWEVWKWSERHVWIGRADLVTKLLNPSHSNNNFPFRTTENEGLDLMDMTSKGVVFNLDWNSWNFNRNCVNRILNSQKFLRQSIVCTQNLFTEMENYWLSNGLDKELDLAQWMTRFMTDSTLITTTNKNFYALANYYDTLSNTESSKYPLKDSERFVAAIRTHFMA</sequence>
<evidence type="ECO:0000313" key="2">
    <source>
        <dbReference type="Proteomes" id="UP000789860"/>
    </source>
</evidence>
<reference evidence="1" key="1">
    <citation type="submission" date="2021-06" db="EMBL/GenBank/DDBJ databases">
        <authorList>
            <person name="Kallberg Y."/>
            <person name="Tangrot J."/>
            <person name="Rosling A."/>
        </authorList>
    </citation>
    <scope>NUCLEOTIDE SEQUENCE</scope>
    <source>
        <strain evidence="1">AU212A</strain>
    </source>
</reference>
<gene>
    <name evidence="1" type="ORF">SCALOS_LOCUS7690</name>
</gene>
<protein>
    <submittedName>
        <fullName evidence="1">5669_t:CDS:1</fullName>
    </submittedName>
</protein>
<dbReference type="EMBL" id="CAJVPM010017946">
    <property type="protein sequence ID" value="CAG8622352.1"/>
    <property type="molecule type" value="Genomic_DNA"/>
</dbReference>
<accession>A0ACA9MZN5</accession>
<proteinExistence type="predicted"/>
<keyword evidence="2" id="KW-1185">Reference proteome</keyword>
<name>A0ACA9MZN5_9GLOM</name>
<comment type="caution">
    <text evidence="1">The sequence shown here is derived from an EMBL/GenBank/DDBJ whole genome shotgun (WGS) entry which is preliminary data.</text>
</comment>
<evidence type="ECO:0000313" key="1">
    <source>
        <dbReference type="EMBL" id="CAG8622352.1"/>
    </source>
</evidence>
<feature type="non-terminal residue" evidence="1">
    <location>
        <position position="1"/>
    </location>
</feature>
<dbReference type="Proteomes" id="UP000789860">
    <property type="component" value="Unassembled WGS sequence"/>
</dbReference>
<organism evidence="1 2">
    <name type="scientific">Scutellospora calospora</name>
    <dbReference type="NCBI Taxonomy" id="85575"/>
    <lineage>
        <taxon>Eukaryota</taxon>
        <taxon>Fungi</taxon>
        <taxon>Fungi incertae sedis</taxon>
        <taxon>Mucoromycota</taxon>
        <taxon>Glomeromycotina</taxon>
        <taxon>Glomeromycetes</taxon>
        <taxon>Diversisporales</taxon>
        <taxon>Gigasporaceae</taxon>
        <taxon>Scutellospora</taxon>
    </lineage>
</organism>
<feature type="non-terminal residue" evidence="1">
    <location>
        <position position="197"/>
    </location>
</feature>